<dbReference type="Gene3D" id="3.30.810.10">
    <property type="entry name" value="2-Layer Sandwich"/>
    <property type="match status" value="2"/>
</dbReference>
<dbReference type="Gene3D" id="2.20.110.10">
    <property type="entry name" value="Histone H3 K4-specific methyltransferase SET7/9 N-terminal domain"/>
    <property type="match status" value="2"/>
</dbReference>
<dbReference type="EMBL" id="JALJOR010000006">
    <property type="protein sequence ID" value="KAK9815589.1"/>
    <property type="molecule type" value="Genomic_DNA"/>
</dbReference>
<reference evidence="6 7" key="1">
    <citation type="journal article" date="2024" name="Nat. Commun.">
        <title>Phylogenomics reveals the evolutionary origins of lichenization in chlorophyte algae.</title>
        <authorList>
            <person name="Puginier C."/>
            <person name="Libourel C."/>
            <person name="Otte J."/>
            <person name="Skaloud P."/>
            <person name="Haon M."/>
            <person name="Grisel S."/>
            <person name="Petersen M."/>
            <person name="Berrin J.G."/>
            <person name="Delaux P.M."/>
            <person name="Dal Grande F."/>
            <person name="Keller J."/>
        </authorList>
    </citation>
    <scope>NUCLEOTIDE SEQUENCE [LARGE SCALE GENOMIC DNA]</scope>
    <source>
        <strain evidence="6 7">SAG 2043</strain>
    </source>
</reference>
<dbReference type="AlphaFoldDB" id="A0AAW1Q0Y4"/>
<accession>A0AAW1Q0Y4</accession>
<dbReference type="InterPro" id="IPR027484">
    <property type="entry name" value="PInositol-4-P-5-kinase_N"/>
</dbReference>
<dbReference type="SUPFAM" id="SSF82185">
    <property type="entry name" value="Histone H3 K4-specific methyltransferase SET7/9 N-terminal domain"/>
    <property type="match status" value="1"/>
</dbReference>
<dbReference type="GO" id="GO:0046854">
    <property type="term" value="P:phosphatidylinositol phosphate biosynthetic process"/>
    <property type="evidence" value="ECO:0007669"/>
    <property type="project" value="TreeGrafter"/>
</dbReference>
<dbReference type="InterPro" id="IPR002498">
    <property type="entry name" value="PInositol-4-P-4/5-kinase_core"/>
</dbReference>
<keyword evidence="7" id="KW-1185">Reference proteome</keyword>
<dbReference type="PANTHER" id="PTHR23086:SF8">
    <property type="entry name" value="PHOSPHATIDYLINOSITOL 5-PHOSPHATE 4-KINASE, ISOFORM A"/>
    <property type="match status" value="1"/>
</dbReference>
<dbReference type="Gene3D" id="3.30.800.10">
    <property type="entry name" value="Phosphatidylinositol Phosphate Kinase II Beta"/>
    <property type="match status" value="1"/>
</dbReference>
<evidence type="ECO:0000256" key="3">
    <source>
        <dbReference type="PROSITE-ProRule" id="PRU00781"/>
    </source>
</evidence>
<proteinExistence type="predicted"/>
<evidence type="ECO:0000313" key="6">
    <source>
        <dbReference type="EMBL" id="KAK9815589.1"/>
    </source>
</evidence>
<dbReference type="InterPro" id="IPR027483">
    <property type="entry name" value="PInositol-4-P-4/5-kinase_C_sf"/>
</dbReference>
<dbReference type="Proteomes" id="UP001489004">
    <property type="component" value="Unassembled WGS sequence"/>
</dbReference>
<dbReference type="GO" id="GO:0016308">
    <property type="term" value="F:1-phosphatidylinositol-4-phosphate 5-kinase activity"/>
    <property type="evidence" value="ECO:0007669"/>
    <property type="project" value="UniProtKB-EC"/>
</dbReference>
<evidence type="ECO:0000313" key="7">
    <source>
        <dbReference type="Proteomes" id="UP001489004"/>
    </source>
</evidence>
<dbReference type="InterPro" id="IPR003409">
    <property type="entry name" value="MORN"/>
</dbReference>
<dbReference type="Pfam" id="PF02493">
    <property type="entry name" value="MORN"/>
    <property type="match status" value="3"/>
</dbReference>
<comment type="caution">
    <text evidence="6">The sequence shown here is derived from an EMBL/GenBank/DDBJ whole genome shotgun (WGS) entry which is preliminary data.</text>
</comment>
<feature type="region of interest" description="Disordered" evidence="4">
    <location>
        <begin position="146"/>
        <end position="168"/>
    </location>
</feature>
<keyword evidence="2" id="KW-0677">Repeat</keyword>
<dbReference type="InterPro" id="IPR023610">
    <property type="entry name" value="PInositol-4/5-P-5/4-kinase"/>
</dbReference>
<keyword evidence="3" id="KW-0547">Nucleotide-binding</keyword>
<evidence type="ECO:0000256" key="2">
    <source>
        <dbReference type="ARBA" id="ARBA00022737"/>
    </source>
</evidence>
<dbReference type="GO" id="GO:0005886">
    <property type="term" value="C:plasma membrane"/>
    <property type="evidence" value="ECO:0007669"/>
    <property type="project" value="TreeGrafter"/>
</dbReference>
<dbReference type="SMART" id="SM00330">
    <property type="entry name" value="PIPKc"/>
    <property type="match status" value="1"/>
</dbReference>
<feature type="compositionally biased region" description="Polar residues" evidence="4">
    <location>
        <begin position="726"/>
        <end position="747"/>
    </location>
</feature>
<keyword evidence="3" id="KW-0808">Transferase</keyword>
<keyword evidence="3" id="KW-0067">ATP-binding</keyword>
<dbReference type="SUPFAM" id="SSF56104">
    <property type="entry name" value="SAICAR synthase-like"/>
    <property type="match status" value="2"/>
</dbReference>
<dbReference type="GO" id="GO:0005524">
    <property type="term" value="F:ATP binding"/>
    <property type="evidence" value="ECO:0007669"/>
    <property type="project" value="UniProtKB-UniRule"/>
</dbReference>
<keyword evidence="3" id="KW-0418">Kinase</keyword>
<sequence>MARESVQLECPVGMGGSRRSLSQDVMAEPLVAAVPDGEHHHRWPDGGVYFGEWREGKPEGRGIYVWPSGDRYEGEWTAGREDGVGTHIAADGSTFYGSWVNGKMHGEGVYKPASPENRRAEVIFMREYRAGELIRETVLRVAEYDVRREEEKQRPQKDKRAEKKQAAKEQRLVKAGETIYRGHRSYDLMRNLQLGILFSIAKAGKVAHCQGREIIAEHFKAQVTQYFPRGATSAPFKWKDYCPAVFAHLREAFGLDNKDYLLSLTGDRALRELASPGKSGSVFFLSDDDRFLIKTVRKDEMRILLDLIPKYYRHCETNPDTLLTRFYGVHRVKPINGRKVRFVVMGNVFPTDVRLHRKYDLKGSTYGRTAGPKKLADPNAILKDLDIDFQLKMDLWQYDSMMQQIRDDCSLLEELQVMDYSLLLGVHFLSWGTNKWEPPSGIEDVQDKAATPKGHIHRGGPMHALGGKTLMNRQRDIKNLYQGELDGPLQLNSTGATTAPVPVPPAIPEGDVLHLSESAELATGRAEAAHEGSPLVAGEHHDSASSAEGRFVKGIQQIGGLAMQPVAGTGAHTAMHSRLGAAQHGPDELGEAAGALVNGPDEEGITLRALGAAVDVCQTQHHQQDAAVKREGMSAVEEALATASGERSDATSTSSETAAVCAMEAPASRQNLDFCSYSPPAQSQDAGSSRQSAAPASIPSSSSAGPCPDSMPRPQPDPDSLESRPGSLSASQNCPGSPLSTRTDSCVSTVGDLPHRVPSIKTHMAVYRTGPLSPFANANLPPFTPPAPSPAGACPKAVSFDPHPSMRQPRPVGDSPGMLMCPPNTPSLGRQTSEAASELGKVLLGQRRTTSSSPTRLSRLLHEAHSAERRSQSLDLSLLGPSPSQLPEGQAPLQRLHSVVRPQMGNSITALAIPRSGGPAQPVLLYFGIIDFLQEYSVRKKLEHFMKASLLDGRAISVVDPKTYSRRFQAFMHEVFLRKD</sequence>
<feature type="compositionally biased region" description="Low complexity" evidence="4">
    <location>
        <begin position="688"/>
        <end position="708"/>
    </location>
</feature>
<feature type="domain" description="PIPK" evidence="5">
    <location>
        <begin position="176"/>
        <end position="976"/>
    </location>
</feature>
<dbReference type="PANTHER" id="PTHR23086">
    <property type="entry name" value="PHOSPHATIDYLINOSITOL-4-PHOSPHATE 5-KINASE"/>
    <property type="match status" value="1"/>
</dbReference>
<feature type="compositionally biased region" description="Polar residues" evidence="4">
    <location>
        <begin position="673"/>
        <end position="687"/>
    </location>
</feature>
<dbReference type="EC" id="2.7.1.68" evidence="1"/>
<feature type="region of interest" description="Disordered" evidence="4">
    <location>
        <begin position="627"/>
        <end position="657"/>
    </location>
</feature>
<dbReference type="Pfam" id="PF01504">
    <property type="entry name" value="PIP5K"/>
    <property type="match status" value="2"/>
</dbReference>
<dbReference type="PROSITE" id="PS51455">
    <property type="entry name" value="PIPK"/>
    <property type="match status" value="1"/>
</dbReference>
<evidence type="ECO:0000256" key="4">
    <source>
        <dbReference type="SAM" id="MobiDB-lite"/>
    </source>
</evidence>
<evidence type="ECO:0000259" key="5">
    <source>
        <dbReference type="PROSITE" id="PS51455"/>
    </source>
</evidence>
<protein>
    <recommendedName>
        <fullName evidence="1">1-phosphatidylinositol-4-phosphate 5-kinase</fullName>
        <ecNumber evidence="1">2.7.1.68</ecNumber>
    </recommendedName>
</protein>
<organism evidence="6 7">
    <name type="scientific">[Myrmecia] bisecta</name>
    <dbReference type="NCBI Taxonomy" id="41462"/>
    <lineage>
        <taxon>Eukaryota</taxon>
        <taxon>Viridiplantae</taxon>
        <taxon>Chlorophyta</taxon>
        <taxon>core chlorophytes</taxon>
        <taxon>Trebouxiophyceae</taxon>
        <taxon>Trebouxiales</taxon>
        <taxon>Trebouxiaceae</taxon>
        <taxon>Myrmecia</taxon>
    </lineage>
</organism>
<dbReference type="SMART" id="SM00698">
    <property type="entry name" value="MORN"/>
    <property type="match status" value="3"/>
</dbReference>
<gene>
    <name evidence="6" type="ORF">WJX72_006406</name>
</gene>
<evidence type="ECO:0000256" key="1">
    <source>
        <dbReference type="ARBA" id="ARBA00012172"/>
    </source>
</evidence>
<name>A0AAW1Q0Y4_9CHLO</name>
<feature type="region of interest" description="Disordered" evidence="4">
    <location>
        <begin position="673"/>
        <end position="747"/>
    </location>
</feature>